<dbReference type="InterPro" id="IPR032096">
    <property type="entry name" value="DUF4815"/>
</dbReference>
<proteinExistence type="predicted"/>
<sequence>MAENLLHHYDRHDPARNYEKHLFRAGYVLQSAELNEIQSASLQRLKTVADALFKDGDIIRDAQINVNQATGVTKCGAGAVYLRGAVRGVAASQVAIPVDKTVSIGIYLVERVVTELQDPALRDPASEVRNYQEPGAGRLEVSTAWGWQAAGQTDGKVGEFYPVYAADMGVLRSKSTPPQLDSLSQAIARYDRDSTGGDYVVNGLKVTMLPDLNGVQQYSADAGSARVNGFAVEIPASRRLPYSAAPDIKFIDSEPWLSTTIGAQRVTFDRTPVQNITQVRVTAEKSAEIVHGSFLGSQDALPNSSIVEIVEVKQGGTTYAQGVDYKLTGQKIDWSLDGAEPSIGSTYTVKFRHIASVSPTAVDETGYTVTGAVVGTLIQTSYNVKLPRVDRLCLTQEGVFEWVRGTSTDFDPVPPPVPNQFLPLALVRQTWSSDRGLQNDGLRVVPMKDLEEINSRLDLITDMIAQQRLTSDANARDGAAKKGMFVDPFLNDNLRDAGIAQTAAIVRGELMLPISATFLRPSADVTAPLVLNGAPTTVFQQGAMTGSMLINPYQAFEPIPATVRLDPPADRFTVTNTSWTSAATEVMFTGGGLLTQTLVNTTTQVVSSSTRALEYLRPIEVAFQIDGMAAGETLTSFTFDGVTVTPVAV</sequence>
<evidence type="ECO:0000313" key="3">
    <source>
        <dbReference type="Proteomes" id="UP000199391"/>
    </source>
</evidence>
<name>A0A1I7J391_9BURK</name>
<dbReference type="RefSeq" id="WP_093555873.1">
    <property type="nucleotide sequence ID" value="NZ_FPBO01000010.1"/>
</dbReference>
<reference evidence="3" key="1">
    <citation type="submission" date="2016-10" db="EMBL/GenBank/DDBJ databases">
        <authorList>
            <person name="Varghese N."/>
            <person name="Submissions S."/>
        </authorList>
    </citation>
    <scope>NUCLEOTIDE SEQUENCE [LARGE SCALE GENOMIC DNA]</scope>
    <source>
        <strain evidence="3">CGMCC 1.11014</strain>
    </source>
</reference>
<organism evidence="2 3">
    <name type="scientific">Pseudoduganella namucuonensis</name>
    <dbReference type="NCBI Taxonomy" id="1035707"/>
    <lineage>
        <taxon>Bacteria</taxon>
        <taxon>Pseudomonadati</taxon>
        <taxon>Pseudomonadota</taxon>
        <taxon>Betaproteobacteria</taxon>
        <taxon>Burkholderiales</taxon>
        <taxon>Oxalobacteraceae</taxon>
        <taxon>Telluria group</taxon>
        <taxon>Pseudoduganella</taxon>
    </lineage>
</organism>
<dbReference type="AlphaFoldDB" id="A0A1I7J391"/>
<dbReference type="OrthoDB" id="2463879at2"/>
<feature type="domain" description="DUF4815" evidence="1">
    <location>
        <begin position="8"/>
        <end position="579"/>
    </location>
</feature>
<dbReference type="EMBL" id="FPBO01000010">
    <property type="protein sequence ID" value="SFU79656.1"/>
    <property type="molecule type" value="Genomic_DNA"/>
</dbReference>
<keyword evidence="3" id="KW-1185">Reference proteome</keyword>
<protein>
    <recommendedName>
        <fullName evidence="1">DUF4815 domain-containing protein</fullName>
    </recommendedName>
</protein>
<gene>
    <name evidence="2" type="ORF">SAMN05216552_101024</name>
</gene>
<evidence type="ECO:0000313" key="2">
    <source>
        <dbReference type="EMBL" id="SFU79656.1"/>
    </source>
</evidence>
<dbReference type="Proteomes" id="UP000199391">
    <property type="component" value="Unassembled WGS sequence"/>
</dbReference>
<dbReference type="Pfam" id="PF16075">
    <property type="entry name" value="DUF4815"/>
    <property type="match status" value="1"/>
</dbReference>
<accession>A0A1I7J391</accession>
<evidence type="ECO:0000259" key="1">
    <source>
        <dbReference type="Pfam" id="PF16075"/>
    </source>
</evidence>
<dbReference type="STRING" id="1035707.SAMN05216552_101024"/>